<evidence type="ECO:0000256" key="1">
    <source>
        <dbReference type="SAM" id="Phobius"/>
    </source>
</evidence>
<reference evidence="2 3" key="1">
    <citation type="journal article" date="2016" name="Nat. Commun.">
        <title>Thousands of microbial genomes shed light on interconnected biogeochemical processes in an aquifer system.</title>
        <authorList>
            <person name="Anantharaman K."/>
            <person name="Brown C.T."/>
            <person name="Hug L.A."/>
            <person name="Sharon I."/>
            <person name="Castelle C.J."/>
            <person name="Probst A.J."/>
            <person name="Thomas B.C."/>
            <person name="Singh A."/>
            <person name="Wilkins M.J."/>
            <person name="Karaoz U."/>
            <person name="Brodie E.L."/>
            <person name="Williams K.H."/>
            <person name="Hubbard S.S."/>
            <person name="Banfield J.F."/>
        </authorList>
    </citation>
    <scope>NUCLEOTIDE SEQUENCE [LARGE SCALE GENOMIC DNA]</scope>
</reference>
<evidence type="ECO:0000313" key="3">
    <source>
        <dbReference type="Proteomes" id="UP000178370"/>
    </source>
</evidence>
<accession>A0A1F6CKM8</accession>
<keyword evidence="1" id="KW-0472">Membrane</keyword>
<feature type="transmembrane region" description="Helical" evidence="1">
    <location>
        <begin position="32"/>
        <end position="58"/>
    </location>
</feature>
<dbReference type="STRING" id="1798482.A2763_00995"/>
<name>A0A1F6CKM8_9BACT</name>
<organism evidence="2 3">
    <name type="scientific">Candidatus Kaiserbacteria bacterium RIFCSPHIGHO2_01_FULL_54_36</name>
    <dbReference type="NCBI Taxonomy" id="1798482"/>
    <lineage>
        <taxon>Bacteria</taxon>
        <taxon>Candidatus Kaiseribacteriota</taxon>
    </lineage>
</organism>
<evidence type="ECO:0000313" key="2">
    <source>
        <dbReference type="EMBL" id="OGG49521.1"/>
    </source>
</evidence>
<dbReference type="EMBL" id="MFKV01000030">
    <property type="protein sequence ID" value="OGG49521.1"/>
    <property type="molecule type" value="Genomic_DNA"/>
</dbReference>
<sequence>MLNFNGGTTISGTSLTPLGMYAGYLLLHSGNFWLAVSFLALTCAYLLIVLTTLCRYVINYRRNKPAFAVK</sequence>
<dbReference type="AlphaFoldDB" id="A0A1F6CKM8"/>
<dbReference type="Proteomes" id="UP000178370">
    <property type="component" value="Unassembled WGS sequence"/>
</dbReference>
<comment type="caution">
    <text evidence="2">The sequence shown here is derived from an EMBL/GenBank/DDBJ whole genome shotgun (WGS) entry which is preliminary data.</text>
</comment>
<proteinExistence type="predicted"/>
<keyword evidence="1" id="KW-1133">Transmembrane helix</keyword>
<protein>
    <submittedName>
        <fullName evidence="2">Uncharacterized protein</fullName>
    </submittedName>
</protein>
<gene>
    <name evidence="2" type="ORF">A2763_00995</name>
</gene>
<keyword evidence="1" id="KW-0812">Transmembrane</keyword>